<evidence type="ECO:0000313" key="1">
    <source>
        <dbReference type="EMBL" id="MBE9373262.1"/>
    </source>
</evidence>
<name>A0A929B4Y0_9PSEU</name>
<organism evidence="1 2">
    <name type="scientific">Saccharopolyspora montiporae</name>
    <dbReference type="NCBI Taxonomy" id="2781240"/>
    <lineage>
        <taxon>Bacteria</taxon>
        <taxon>Bacillati</taxon>
        <taxon>Actinomycetota</taxon>
        <taxon>Actinomycetes</taxon>
        <taxon>Pseudonocardiales</taxon>
        <taxon>Pseudonocardiaceae</taxon>
        <taxon>Saccharopolyspora</taxon>
    </lineage>
</organism>
<evidence type="ECO:0000313" key="2">
    <source>
        <dbReference type="Proteomes" id="UP000598360"/>
    </source>
</evidence>
<proteinExistence type="predicted"/>
<dbReference type="EMBL" id="JADEYC010000004">
    <property type="protein sequence ID" value="MBE9373262.1"/>
    <property type="molecule type" value="Genomic_DNA"/>
</dbReference>
<sequence length="202" mass="22659">MRTGELVAVVDFTDDANEDHWAQATWHGEVAAREAAERAGYAKVQLTRSFPDFRTVALTAPDGRSFAAVLRAQPGGPYWGTARPPTERDLAIWEGRPGPPEPAPVEPQRELLKIEKTWKRIEQNAGEVFTTVRGKEFTYRIGGAPVPWYVTLSHLRRNIARGDFSNALDAWPVDGPSKLPPVAQPSYVYAILRDPRVREKDW</sequence>
<dbReference type="Proteomes" id="UP000598360">
    <property type="component" value="Unassembled WGS sequence"/>
</dbReference>
<reference evidence="1" key="1">
    <citation type="submission" date="2020-10" db="EMBL/GenBank/DDBJ databases">
        <title>Diversity and distribution of actinomycetes associated with coral in the coast of Hainan.</title>
        <authorList>
            <person name="Li F."/>
        </authorList>
    </citation>
    <scope>NUCLEOTIDE SEQUENCE</scope>
    <source>
        <strain evidence="1">HNM0983</strain>
    </source>
</reference>
<comment type="caution">
    <text evidence="1">The sequence shown here is derived from an EMBL/GenBank/DDBJ whole genome shotgun (WGS) entry which is preliminary data.</text>
</comment>
<protein>
    <submittedName>
        <fullName evidence="1">Uncharacterized protein</fullName>
    </submittedName>
</protein>
<dbReference type="AlphaFoldDB" id="A0A929B4Y0"/>
<accession>A0A929B4Y0</accession>
<gene>
    <name evidence="1" type="ORF">IQ251_02270</name>
</gene>
<keyword evidence="2" id="KW-1185">Reference proteome</keyword>
<dbReference type="RefSeq" id="WP_193926715.1">
    <property type="nucleotide sequence ID" value="NZ_JADEYC010000004.1"/>
</dbReference>